<evidence type="ECO:0000259" key="1">
    <source>
        <dbReference type="Pfam" id="PF01494"/>
    </source>
</evidence>
<dbReference type="SUPFAM" id="SSF51905">
    <property type="entry name" value="FAD/NAD(P)-binding domain"/>
    <property type="match status" value="1"/>
</dbReference>
<dbReference type="Pfam" id="PF01494">
    <property type="entry name" value="FAD_binding_3"/>
    <property type="match status" value="1"/>
</dbReference>
<dbReference type="PANTHER" id="PTHR42685">
    <property type="entry name" value="GERANYLGERANYL DIPHOSPHATE REDUCTASE"/>
    <property type="match status" value="1"/>
</dbReference>
<dbReference type="InterPro" id="IPR050407">
    <property type="entry name" value="Geranylgeranyl_reductase"/>
</dbReference>
<dbReference type="AlphaFoldDB" id="A0A7K1LPW0"/>
<protein>
    <submittedName>
        <fullName evidence="2">NAD(P)/FAD-dependent oxidoreductase</fullName>
    </submittedName>
</protein>
<evidence type="ECO:0000313" key="3">
    <source>
        <dbReference type="Proteomes" id="UP000460416"/>
    </source>
</evidence>
<comment type="caution">
    <text evidence="2">The sequence shown here is derived from an EMBL/GenBank/DDBJ whole genome shotgun (WGS) entry which is preliminary data.</text>
</comment>
<dbReference type="InterPro" id="IPR036188">
    <property type="entry name" value="FAD/NAD-bd_sf"/>
</dbReference>
<dbReference type="OrthoDB" id="1142316at2"/>
<feature type="domain" description="FAD-binding" evidence="1">
    <location>
        <begin position="5"/>
        <end position="294"/>
    </location>
</feature>
<evidence type="ECO:0000313" key="2">
    <source>
        <dbReference type="EMBL" id="MUP42816.1"/>
    </source>
</evidence>
<sequence>MKNSRVIIIGGGLAGLTAAIDLCQKGLEVCLIEKNEFPHHKVCGEYLSKEVEAYLESLEVNLEELHPKEISRMEFSSLSGKILKCDLEMGGWGISRYSLDHYLMRKALHVGCEIIQDIVEEVHFKNDLFTLKLNSGEKLTSEIVLGAFGKRSNLDKKLGREFIQKQSGWLAVKSHYKNQTHPEDLVSMHNFEGGYCGLSRTELNTVNVCYLASYKSFKKHKHPEAFRETVLRKNPKLNEFFEQSELAWEKELSIAQVSFDKKSLIKDHILMLGDSAGLIHPLCGNGMAMAIHSAKLASDCILAYFEDKKMNRAELENKYRKAWNYHFSSRLRSGRILQKILLNQRLSDLSQQFIKSVPGIMPHIIKQTHGKPLHV</sequence>
<dbReference type="InterPro" id="IPR002938">
    <property type="entry name" value="FAD-bd"/>
</dbReference>
<dbReference type="EMBL" id="VJVW01000003">
    <property type="protein sequence ID" value="MUP42816.1"/>
    <property type="molecule type" value="Genomic_DNA"/>
</dbReference>
<name>A0A7K1LPW0_9FLAO</name>
<dbReference type="GO" id="GO:0071949">
    <property type="term" value="F:FAD binding"/>
    <property type="evidence" value="ECO:0007669"/>
    <property type="project" value="InterPro"/>
</dbReference>
<accession>A0A7K1LPW0</accession>
<dbReference type="RefSeq" id="WP_162431005.1">
    <property type="nucleotide sequence ID" value="NZ_BAABGI010000003.1"/>
</dbReference>
<dbReference type="Proteomes" id="UP000460416">
    <property type="component" value="Unassembled WGS sequence"/>
</dbReference>
<dbReference type="Gene3D" id="3.50.50.60">
    <property type="entry name" value="FAD/NAD(P)-binding domain"/>
    <property type="match status" value="1"/>
</dbReference>
<organism evidence="2 3">
    <name type="scientific">Christiangramia aestuarii</name>
    <dbReference type="NCBI Taxonomy" id="1028746"/>
    <lineage>
        <taxon>Bacteria</taxon>
        <taxon>Pseudomonadati</taxon>
        <taxon>Bacteroidota</taxon>
        <taxon>Flavobacteriia</taxon>
        <taxon>Flavobacteriales</taxon>
        <taxon>Flavobacteriaceae</taxon>
        <taxon>Christiangramia</taxon>
    </lineage>
</organism>
<dbReference type="PRINTS" id="PR00420">
    <property type="entry name" value="RNGMNOXGNASE"/>
</dbReference>
<gene>
    <name evidence="2" type="ORF">FLP08_09530</name>
</gene>
<reference evidence="2 3" key="1">
    <citation type="submission" date="2019-07" db="EMBL/GenBank/DDBJ databases">
        <title>Gramella aestuarii sp. nov., isolated from a tidal flat, and emended description of Gramella echinicola.</title>
        <authorList>
            <person name="Liu L."/>
        </authorList>
    </citation>
    <scope>NUCLEOTIDE SEQUENCE [LARGE SCALE GENOMIC DNA]</scope>
    <source>
        <strain evidence="2 3">BS12</strain>
    </source>
</reference>
<dbReference type="PANTHER" id="PTHR42685:SF22">
    <property type="entry name" value="CONDITIONED MEDIUM FACTOR RECEPTOR 1"/>
    <property type="match status" value="1"/>
</dbReference>
<proteinExistence type="predicted"/>
<keyword evidence="3" id="KW-1185">Reference proteome</keyword>